<dbReference type="CDD" id="cd00143">
    <property type="entry name" value="PP2Cc"/>
    <property type="match status" value="1"/>
</dbReference>
<organism evidence="2 3">
    <name type="scientific">Cucumis sativus</name>
    <name type="common">Cucumber</name>
    <dbReference type="NCBI Taxonomy" id="3659"/>
    <lineage>
        <taxon>Eukaryota</taxon>
        <taxon>Viridiplantae</taxon>
        <taxon>Streptophyta</taxon>
        <taxon>Embryophyta</taxon>
        <taxon>Tracheophyta</taxon>
        <taxon>Spermatophyta</taxon>
        <taxon>Magnoliopsida</taxon>
        <taxon>eudicotyledons</taxon>
        <taxon>Gunneridae</taxon>
        <taxon>Pentapetalae</taxon>
        <taxon>rosids</taxon>
        <taxon>fabids</taxon>
        <taxon>Cucurbitales</taxon>
        <taxon>Cucurbitaceae</taxon>
        <taxon>Benincaseae</taxon>
        <taxon>Cucumis</taxon>
    </lineage>
</organism>
<evidence type="ECO:0000313" key="3">
    <source>
        <dbReference type="Proteomes" id="UP000029981"/>
    </source>
</evidence>
<evidence type="ECO:0000313" key="2">
    <source>
        <dbReference type="EMBL" id="KGN61589.1"/>
    </source>
</evidence>
<dbReference type="AlphaFoldDB" id="A0A0A0LKL5"/>
<dbReference type="Gramene" id="KGN61589">
    <property type="protein sequence ID" value="KGN61589"/>
    <property type="gene ID" value="Csa_2G173570"/>
</dbReference>
<dbReference type="GO" id="GO:1902531">
    <property type="term" value="P:regulation of intracellular signal transduction"/>
    <property type="evidence" value="ECO:0000318"/>
    <property type="project" value="GO_Central"/>
</dbReference>
<dbReference type="InterPro" id="IPR036457">
    <property type="entry name" value="PPM-type-like_dom_sf"/>
</dbReference>
<dbReference type="KEGG" id="csv:101212891"/>
<dbReference type="PROSITE" id="PS51746">
    <property type="entry name" value="PPM_2"/>
    <property type="match status" value="1"/>
</dbReference>
<dbReference type="InterPro" id="IPR015655">
    <property type="entry name" value="PP2C"/>
</dbReference>
<dbReference type="GO" id="GO:0004722">
    <property type="term" value="F:protein serine/threonine phosphatase activity"/>
    <property type="evidence" value="ECO:0000318"/>
    <property type="project" value="GO_Central"/>
</dbReference>
<evidence type="ECO:0000259" key="1">
    <source>
        <dbReference type="PROSITE" id="PS51746"/>
    </source>
</evidence>
<sequence length="275" mass="31235">MGLKDLRLKLKGLRLGRFLARNTRKKRRGTAAPAAVSKASWMAPVNHGYHVVVDQSYSNVWGKESDYDSVVVQREQMEGIELWFFGVFNPQIGDQVIKFMQTHFFDKNFHESQVKGKGREAMKKAHLNARTKVREAKEGKDQAWKMGSSSALVIDGDKLVIATMGDYRTIVCEDGLAHQISCDQDPTSQRWSRRLMLGMKPRKSSELVLATKRVNSETEFVILGSHGIWEVMKNQEAVNLIRHMEDPQEAAECLAKEAFTRMSKSSISCLVIRFD</sequence>
<dbReference type="Proteomes" id="UP000029981">
    <property type="component" value="Chromosome 2"/>
</dbReference>
<protein>
    <recommendedName>
        <fullName evidence="1">PPM-type phosphatase domain-containing protein</fullName>
    </recommendedName>
</protein>
<reference evidence="2 3" key="3">
    <citation type="journal article" date="2010" name="BMC Genomics">
        <title>Transcriptome sequencing and comparative analysis of cucumber flowers with different sex types.</title>
        <authorList>
            <person name="Guo S."/>
            <person name="Zheng Y."/>
            <person name="Joung J.G."/>
            <person name="Liu S."/>
            <person name="Zhang Z."/>
            <person name="Crasta O.R."/>
            <person name="Sobral B.W."/>
            <person name="Xu Y."/>
            <person name="Huang S."/>
            <person name="Fei Z."/>
        </authorList>
    </citation>
    <scope>NUCLEOTIDE SEQUENCE [LARGE SCALE GENOMIC DNA]</scope>
    <source>
        <strain evidence="3">cv. 9930</strain>
    </source>
</reference>
<keyword evidence="3" id="KW-1185">Reference proteome</keyword>
<dbReference type="Gene3D" id="3.60.40.10">
    <property type="entry name" value="PPM-type phosphatase domain"/>
    <property type="match status" value="1"/>
</dbReference>
<gene>
    <name evidence="2" type="ORF">Csa_2G173570</name>
</gene>
<reference evidence="2 3" key="4">
    <citation type="journal article" date="2011" name="BMC Genomics">
        <title>RNA-Seq improves annotation of protein-coding genes in the cucumber genome.</title>
        <authorList>
            <person name="Li Z."/>
            <person name="Zhang Z."/>
            <person name="Yan P."/>
            <person name="Huang S."/>
            <person name="Fei Z."/>
            <person name="Lin K."/>
        </authorList>
    </citation>
    <scope>NUCLEOTIDE SEQUENCE [LARGE SCALE GENOMIC DNA]</scope>
    <source>
        <strain evidence="3">cv. 9930</strain>
    </source>
</reference>
<dbReference type="InterPro" id="IPR001932">
    <property type="entry name" value="PPM-type_phosphatase-like_dom"/>
</dbReference>
<dbReference type="PANTHER" id="PTHR47992">
    <property type="entry name" value="PROTEIN PHOSPHATASE"/>
    <property type="match status" value="1"/>
</dbReference>
<dbReference type="SMART" id="SM00332">
    <property type="entry name" value="PP2Cc"/>
    <property type="match status" value="1"/>
</dbReference>
<reference evidence="2 3" key="1">
    <citation type="journal article" date="2009" name="Nat. Genet.">
        <title>The genome of the cucumber, Cucumis sativus L.</title>
        <authorList>
            <person name="Huang S."/>
            <person name="Li R."/>
            <person name="Zhang Z."/>
            <person name="Li L."/>
            <person name="Gu X."/>
            <person name="Fan W."/>
            <person name="Lucas W.J."/>
            <person name="Wang X."/>
            <person name="Xie B."/>
            <person name="Ni P."/>
            <person name="Ren Y."/>
            <person name="Zhu H."/>
            <person name="Li J."/>
            <person name="Lin K."/>
            <person name="Jin W."/>
            <person name="Fei Z."/>
            <person name="Li G."/>
            <person name="Staub J."/>
            <person name="Kilian A."/>
            <person name="van der Vossen E.A."/>
            <person name="Wu Y."/>
            <person name="Guo J."/>
            <person name="He J."/>
            <person name="Jia Z."/>
            <person name="Ren Y."/>
            <person name="Tian G."/>
            <person name="Lu Y."/>
            <person name="Ruan J."/>
            <person name="Qian W."/>
            <person name="Wang M."/>
            <person name="Huang Q."/>
            <person name="Li B."/>
            <person name="Xuan Z."/>
            <person name="Cao J."/>
            <person name="Asan"/>
            <person name="Wu Z."/>
            <person name="Zhang J."/>
            <person name="Cai Q."/>
            <person name="Bai Y."/>
            <person name="Zhao B."/>
            <person name="Han Y."/>
            <person name="Li Y."/>
            <person name="Li X."/>
            <person name="Wang S."/>
            <person name="Shi Q."/>
            <person name="Liu S."/>
            <person name="Cho W.K."/>
            <person name="Kim J.Y."/>
            <person name="Xu Y."/>
            <person name="Heller-Uszynska K."/>
            <person name="Miao H."/>
            <person name="Cheng Z."/>
            <person name="Zhang S."/>
            <person name="Wu J."/>
            <person name="Yang Y."/>
            <person name="Kang H."/>
            <person name="Li M."/>
            <person name="Liang H."/>
            <person name="Ren X."/>
            <person name="Shi Z."/>
            <person name="Wen M."/>
            <person name="Jian M."/>
            <person name="Yang H."/>
            <person name="Zhang G."/>
            <person name="Yang Z."/>
            <person name="Chen R."/>
            <person name="Liu S."/>
            <person name="Li J."/>
            <person name="Ma L."/>
            <person name="Liu H."/>
            <person name="Zhou Y."/>
            <person name="Zhao J."/>
            <person name="Fang X."/>
            <person name="Li G."/>
            <person name="Fang L."/>
            <person name="Li Y."/>
            <person name="Liu D."/>
            <person name="Zheng H."/>
            <person name="Zhang Y."/>
            <person name="Qin N."/>
            <person name="Li Z."/>
            <person name="Yang G."/>
            <person name="Yang S."/>
            <person name="Bolund L."/>
            <person name="Kristiansen K."/>
            <person name="Zheng H."/>
            <person name="Li S."/>
            <person name="Zhang X."/>
            <person name="Yang H."/>
            <person name="Wang J."/>
            <person name="Sun R."/>
            <person name="Zhang B."/>
            <person name="Jiang S."/>
            <person name="Wang J."/>
            <person name="Du Y."/>
            <person name="Li S."/>
        </authorList>
    </citation>
    <scope>NUCLEOTIDE SEQUENCE [LARGE SCALE GENOMIC DNA]</scope>
    <source>
        <strain evidence="3">cv. 9930</strain>
    </source>
</reference>
<dbReference type="EMBL" id="CM002923">
    <property type="protein sequence ID" value="KGN61589.1"/>
    <property type="molecule type" value="Genomic_DNA"/>
</dbReference>
<dbReference type="Pfam" id="PF00481">
    <property type="entry name" value="PP2C"/>
    <property type="match status" value="2"/>
</dbReference>
<feature type="domain" description="PPM-type phosphatase" evidence="1">
    <location>
        <begin position="60"/>
        <end position="274"/>
    </location>
</feature>
<dbReference type="OrthoDB" id="10264738at2759"/>
<name>A0A0A0LKL5_CUCSA</name>
<proteinExistence type="predicted"/>
<dbReference type="OMA" id="GTKHSKG"/>
<accession>A0A0A0LKL5</accession>
<dbReference type="SUPFAM" id="SSF81606">
    <property type="entry name" value="PP2C-like"/>
    <property type="match status" value="1"/>
</dbReference>
<dbReference type="eggNOG" id="KOG0698">
    <property type="taxonomic scope" value="Eukaryota"/>
</dbReference>
<reference evidence="2 3" key="2">
    <citation type="journal article" date="2009" name="PLoS ONE">
        <title>An integrated genetic and cytogenetic map of the cucumber genome.</title>
        <authorList>
            <person name="Ren Y."/>
            <person name="Zhang Z."/>
            <person name="Liu J."/>
            <person name="Staub J.E."/>
            <person name="Han Y."/>
            <person name="Cheng Z."/>
            <person name="Li X."/>
            <person name="Lu J."/>
            <person name="Miao H."/>
            <person name="Kang H."/>
            <person name="Xie B."/>
            <person name="Gu X."/>
            <person name="Wang X."/>
            <person name="Du Y."/>
            <person name="Jin W."/>
            <person name="Huang S."/>
        </authorList>
    </citation>
    <scope>NUCLEOTIDE SEQUENCE [LARGE SCALE GENOMIC DNA]</scope>
    <source>
        <strain evidence="3">cv. 9930</strain>
    </source>
</reference>